<comment type="similarity">
    <text evidence="9">Belongs to the SEC20 family.</text>
</comment>
<keyword evidence="7" id="KW-0175">Coiled coil</keyword>
<keyword evidence="14" id="KW-1185">Reference proteome</keyword>
<evidence type="ECO:0000256" key="5">
    <source>
        <dbReference type="ARBA" id="ARBA00022892"/>
    </source>
</evidence>
<dbReference type="GO" id="GO:0005484">
    <property type="term" value="F:SNAP receptor activity"/>
    <property type="evidence" value="ECO:0007669"/>
    <property type="project" value="InterPro"/>
</dbReference>
<dbReference type="PANTHER" id="PTHR12825">
    <property type="entry name" value="BNIP1-RELATED"/>
    <property type="match status" value="1"/>
</dbReference>
<gene>
    <name evidence="13" type="ORF">CTAYLR_009085</name>
</gene>
<evidence type="ECO:0000256" key="10">
    <source>
        <dbReference type="SAM" id="MobiDB-lite"/>
    </source>
</evidence>
<keyword evidence="5" id="KW-0931">ER-Golgi transport</keyword>
<sequence length="222" mass="24778">MEEGLEALRSAVAELEREGRSSREAWRKAARANAVRRRAAAAVRALERDARTESAKVRARRGAVRLQALGAALGRAARKCGAVGVARVEERERLLESSDAAETTASFARTREMLSAGLEQIGQAHDAVDRDEQALRGVETYHKRIDDAMRAARRLIRKLRHKEHRERLSMRASLAFFYLVVAYIVYRRLPFKSLRNRCSTGPKKPDGGAVPGWGMMASMPRA</sequence>
<dbReference type="PANTHER" id="PTHR12825:SF0">
    <property type="entry name" value="VESICLE TRANSPORT PROTEIN SEC20"/>
    <property type="match status" value="1"/>
</dbReference>
<evidence type="ECO:0000256" key="11">
    <source>
        <dbReference type="SAM" id="Phobius"/>
    </source>
</evidence>
<dbReference type="Pfam" id="PF03908">
    <property type="entry name" value="Sec20"/>
    <property type="match status" value="1"/>
</dbReference>
<evidence type="ECO:0000313" key="13">
    <source>
        <dbReference type="EMBL" id="KAJ8609405.1"/>
    </source>
</evidence>
<keyword evidence="6 11" id="KW-1133">Transmembrane helix</keyword>
<protein>
    <recommendedName>
        <fullName evidence="12">Sec20 C-terminal domain-containing protein</fullName>
    </recommendedName>
</protein>
<dbReference type="AlphaFoldDB" id="A0AAD7XSE0"/>
<reference evidence="13" key="1">
    <citation type="submission" date="2023-01" db="EMBL/GenBank/DDBJ databases">
        <title>Metagenome sequencing of chrysophaentin producing Chrysophaeum taylorii.</title>
        <authorList>
            <person name="Davison J."/>
            <person name="Bewley C."/>
        </authorList>
    </citation>
    <scope>NUCLEOTIDE SEQUENCE</scope>
    <source>
        <strain evidence="13">NIES-1699</strain>
    </source>
</reference>
<dbReference type="InterPro" id="IPR005606">
    <property type="entry name" value="Sec20"/>
</dbReference>
<name>A0AAD7XSE0_9STRA</name>
<keyword evidence="4" id="KW-0256">Endoplasmic reticulum</keyword>
<evidence type="ECO:0000256" key="4">
    <source>
        <dbReference type="ARBA" id="ARBA00022824"/>
    </source>
</evidence>
<keyword evidence="2" id="KW-0813">Transport</keyword>
<dbReference type="GO" id="GO:0031201">
    <property type="term" value="C:SNARE complex"/>
    <property type="evidence" value="ECO:0007669"/>
    <property type="project" value="TreeGrafter"/>
</dbReference>
<dbReference type="Proteomes" id="UP001230188">
    <property type="component" value="Unassembled WGS sequence"/>
</dbReference>
<dbReference type="GO" id="GO:0005789">
    <property type="term" value="C:endoplasmic reticulum membrane"/>
    <property type="evidence" value="ECO:0007669"/>
    <property type="project" value="UniProtKB-SubCell"/>
</dbReference>
<feature type="transmembrane region" description="Helical" evidence="11">
    <location>
        <begin position="168"/>
        <end position="186"/>
    </location>
</feature>
<accession>A0AAD7XSE0</accession>
<evidence type="ECO:0000256" key="1">
    <source>
        <dbReference type="ARBA" id="ARBA00004163"/>
    </source>
</evidence>
<evidence type="ECO:0000256" key="8">
    <source>
        <dbReference type="ARBA" id="ARBA00023136"/>
    </source>
</evidence>
<feature type="domain" description="Sec20 C-terminal" evidence="12">
    <location>
        <begin position="98"/>
        <end position="189"/>
    </location>
</feature>
<evidence type="ECO:0000256" key="3">
    <source>
        <dbReference type="ARBA" id="ARBA00022692"/>
    </source>
</evidence>
<evidence type="ECO:0000256" key="2">
    <source>
        <dbReference type="ARBA" id="ARBA00022448"/>
    </source>
</evidence>
<keyword evidence="8 11" id="KW-0472">Membrane</keyword>
<evidence type="ECO:0000259" key="12">
    <source>
        <dbReference type="Pfam" id="PF03908"/>
    </source>
</evidence>
<evidence type="ECO:0000256" key="9">
    <source>
        <dbReference type="ARBA" id="ARBA00037934"/>
    </source>
</evidence>
<comment type="subcellular location">
    <subcellularLocation>
        <location evidence="1">Endoplasmic reticulum membrane</location>
        <topology evidence="1">Single-pass type IV membrane protein</topology>
    </subcellularLocation>
</comment>
<comment type="caution">
    <text evidence="13">The sequence shown here is derived from an EMBL/GenBank/DDBJ whole genome shotgun (WGS) entry which is preliminary data.</text>
</comment>
<evidence type="ECO:0000256" key="7">
    <source>
        <dbReference type="ARBA" id="ARBA00023054"/>
    </source>
</evidence>
<evidence type="ECO:0000256" key="6">
    <source>
        <dbReference type="ARBA" id="ARBA00022989"/>
    </source>
</evidence>
<proteinExistence type="inferred from homology"/>
<dbReference type="InterPro" id="IPR056173">
    <property type="entry name" value="Sec20_C"/>
</dbReference>
<dbReference type="GO" id="GO:0006890">
    <property type="term" value="P:retrograde vesicle-mediated transport, Golgi to endoplasmic reticulum"/>
    <property type="evidence" value="ECO:0007669"/>
    <property type="project" value="InterPro"/>
</dbReference>
<organism evidence="13 14">
    <name type="scientific">Chrysophaeum taylorii</name>
    <dbReference type="NCBI Taxonomy" id="2483200"/>
    <lineage>
        <taxon>Eukaryota</taxon>
        <taxon>Sar</taxon>
        <taxon>Stramenopiles</taxon>
        <taxon>Ochrophyta</taxon>
        <taxon>Pelagophyceae</taxon>
        <taxon>Pelagomonadales</taxon>
        <taxon>Pelagomonadaceae</taxon>
        <taxon>Chrysophaeum</taxon>
    </lineage>
</organism>
<keyword evidence="3 11" id="KW-0812">Transmembrane</keyword>
<evidence type="ECO:0000313" key="14">
    <source>
        <dbReference type="Proteomes" id="UP001230188"/>
    </source>
</evidence>
<feature type="region of interest" description="Disordered" evidence="10">
    <location>
        <begin position="199"/>
        <end position="222"/>
    </location>
</feature>
<dbReference type="EMBL" id="JAQMWT010000140">
    <property type="protein sequence ID" value="KAJ8609405.1"/>
    <property type="molecule type" value="Genomic_DNA"/>
</dbReference>